<dbReference type="PANTHER" id="PTHR48438:SF1">
    <property type="entry name" value="ALPHA-(1,3)-FUCOSYLTRANSFERASE C-RELATED"/>
    <property type="match status" value="1"/>
</dbReference>
<dbReference type="GO" id="GO:0000139">
    <property type="term" value="C:Golgi membrane"/>
    <property type="evidence" value="ECO:0007669"/>
    <property type="project" value="UniProtKB-SubCell"/>
</dbReference>
<evidence type="ECO:0000256" key="8">
    <source>
        <dbReference type="ARBA" id="ARBA00022989"/>
    </source>
</evidence>
<keyword evidence="11" id="KW-0325">Glycoprotein</keyword>
<keyword evidence="7" id="KW-0735">Signal-anchor</keyword>
<keyword evidence="9 12" id="KW-0333">Golgi apparatus</keyword>
<comment type="subcellular location">
    <subcellularLocation>
        <location evidence="1">Golgi apparatus membrane</location>
        <topology evidence="1">Single-pass type II membrane protein</topology>
    </subcellularLocation>
    <subcellularLocation>
        <location evidence="12">Golgi apparatus</location>
        <location evidence="12">Golgi stack membrane</location>
        <topology evidence="12">Single-pass type II membrane protein</topology>
    </subcellularLocation>
</comment>
<keyword evidence="6 12" id="KW-0812">Transmembrane</keyword>
<comment type="pathway">
    <text evidence="2">Protein modification; protein glycosylation.</text>
</comment>
<dbReference type="EMBL" id="VSWD01000005">
    <property type="protein sequence ID" value="KAK3103861.1"/>
    <property type="molecule type" value="Genomic_DNA"/>
</dbReference>
<dbReference type="EC" id="2.4.1.-" evidence="12"/>
<dbReference type="InterPro" id="IPR038577">
    <property type="entry name" value="GT10-like_C_sf"/>
</dbReference>
<keyword evidence="10" id="KW-0472">Membrane</keyword>
<evidence type="ECO:0000256" key="5">
    <source>
        <dbReference type="ARBA" id="ARBA00022679"/>
    </source>
</evidence>
<evidence type="ECO:0000259" key="14">
    <source>
        <dbReference type="Pfam" id="PF17039"/>
    </source>
</evidence>
<feature type="domain" description="Fucosyltransferase C-terminal" evidence="13">
    <location>
        <begin position="60"/>
        <end position="241"/>
    </location>
</feature>
<evidence type="ECO:0000256" key="9">
    <source>
        <dbReference type="ARBA" id="ARBA00023034"/>
    </source>
</evidence>
<evidence type="ECO:0000256" key="7">
    <source>
        <dbReference type="ARBA" id="ARBA00022968"/>
    </source>
</evidence>
<evidence type="ECO:0000256" key="10">
    <source>
        <dbReference type="ARBA" id="ARBA00023136"/>
    </source>
</evidence>
<comment type="caution">
    <text evidence="15">The sequence shown here is derived from an EMBL/GenBank/DDBJ whole genome shotgun (WGS) entry which is preliminary data.</text>
</comment>
<feature type="domain" description="Fucosyltransferase N-terminal" evidence="14">
    <location>
        <begin position="2"/>
        <end position="44"/>
    </location>
</feature>
<evidence type="ECO:0000313" key="15">
    <source>
        <dbReference type="EMBL" id="KAK3103861.1"/>
    </source>
</evidence>
<dbReference type="PANTHER" id="PTHR48438">
    <property type="entry name" value="ALPHA-(1,3)-FUCOSYLTRANSFERASE C-RELATED"/>
    <property type="match status" value="1"/>
</dbReference>
<evidence type="ECO:0000256" key="12">
    <source>
        <dbReference type="RuleBase" id="RU003832"/>
    </source>
</evidence>
<dbReference type="SUPFAM" id="SSF53756">
    <property type="entry name" value="UDP-Glycosyltransferase/glycogen phosphorylase"/>
    <property type="match status" value="1"/>
</dbReference>
<gene>
    <name evidence="15" type="ORF">FSP39_022491</name>
</gene>
<evidence type="ECO:0000313" key="16">
    <source>
        <dbReference type="Proteomes" id="UP001186944"/>
    </source>
</evidence>
<dbReference type="InterPro" id="IPR001503">
    <property type="entry name" value="Glyco_trans_10"/>
</dbReference>
<keyword evidence="4 12" id="KW-0328">Glycosyltransferase</keyword>
<evidence type="ECO:0000256" key="1">
    <source>
        <dbReference type="ARBA" id="ARBA00004323"/>
    </source>
</evidence>
<sequence length="261" mass="30584">MGQVWVYADIESPSYRSNGIKLWNNLFNWTMTYRRDSDTPHFYGSLTKKVKAVDHALFNRKIRSMLWIVSNCQTAGKRELFVKQLQKYTPVDVIGRCGVHICPKGNNHCQLLLMNNYKFLFAAENSNCRDYVTEKAYRPYGNFILPVVRGGGNYSLYFPPKSHINTGDFVSQTFVGNYEYLRNTLNYLDVNKEIYQSYISVIKQYKADILGVPMGVAFCKLCDKLNNQSKYRRLYRNIHDWWRGQEQTSGYFCEKDELARL</sequence>
<dbReference type="Pfam" id="PF17039">
    <property type="entry name" value="Glyco_tran_10_N"/>
    <property type="match status" value="1"/>
</dbReference>
<accession>A0AA89C2U9</accession>
<dbReference type="Proteomes" id="UP001186944">
    <property type="component" value="Unassembled WGS sequence"/>
</dbReference>
<dbReference type="GO" id="GO:0008417">
    <property type="term" value="F:fucosyltransferase activity"/>
    <property type="evidence" value="ECO:0007669"/>
    <property type="project" value="InterPro"/>
</dbReference>
<dbReference type="InterPro" id="IPR031481">
    <property type="entry name" value="Glyco_tran_10_N"/>
</dbReference>
<dbReference type="GO" id="GO:0032580">
    <property type="term" value="C:Golgi cisterna membrane"/>
    <property type="evidence" value="ECO:0007669"/>
    <property type="project" value="UniProtKB-SubCell"/>
</dbReference>
<dbReference type="AlphaFoldDB" id="A0AA89C2U9"/>
<dbReference type="InterPro" id="IPR055270">
    <property type="entry name" value="Glyco_tran_10_C"/>
</dbReference>
<dbReference type="Pfam" id="PF00852">
    <property type="entry name" value="Glyco_transf_10"/>
    <property type="match status" value="1"/>
</dbReference>
<evidence type="ECO:0000256" key="6">
    <source>
        <dbReference type="ARBA" id="ARBA00022692"/>
    </source>
</evidence>
<keyword evidence="16" id="KW-1185">Reference proteome</keyword>
<dbReference type="Gene3D" id="3.40.50.11660">
    <property type="entry name" value="Glycosyl transferase family 10, C-terminal domain"/>
    <property type="match status" value="1"/>
</dbReference>
<keyword evidence="5 12" id="KW-0808">Transferase</keyword>
<organism evidence="15 16">
    <name type="scientific">Pinctada imbricata</name>
    <name type="common">Atlantic pearl-oyster</name>
    <name type="synonym">Pinctada martensii</name>
    <dbReference type="NCBI Taxonomy" id="66713"/>
    <lineage>
        <taxon>Eukaryota</taxon>
        <taxon>Metazoa</taxon>
        <taxon>Spiralia</taxon>
        <taxon>Lophotrochozoa</taxon>
        <taxon>Mollusca</taxon>
        <taxon>Bivalvia</taxon>
        <taxon>Autobranchia</taxon>
        <taxon>Pteriomorphia</taxon>
        <taxon>Pterioida</taxon>
        <taxon>Pterioidea</taxon>
        <taxon>Pteriidae</taxon>
        <taxon>Pinctada</taxon>
    </lineage>
</organism>
<evidence type="ECO:0000259" key="13">
    <source>
        <dbReference type="Pfam" id="PF00852"/>
    </source>
</evidence>
<name>A0AA89C2U9_PINIB</name>
<proteinExistence type="inferred from homology"/>
<evidence type="ECO:0000256" key="11">
    <source>
        <dbReference type="ARBA" id="ARBA00023180"/>
    </source>
</evidence>
<evidence type="ECO:0000256" key="2">
    <source>
        <dbReference type="ARBA" id="ARBA00004922"/>
    </source>
</evidence>
<reference evidence="15" key="1">
    <citation type="submission" date="2019-08" db="EMBL/GenBank/DDBJ databases">
        <title>The improved chromosome-level genome for the pearl oyster Pinctada fucata martensii using PacBio sequencing and Hi-C.</title>
        <authorList>
            <person name="Zheng Z."/>
        </authorList>
    </citation>
    <scope>NUCLEOTIDE SEQUENCE</scope>
    <source>
        <strain evidence="15">ZZ-2019</strain>
        <tissue evidence="15">Adductor muscle</tissue>
    </source>
</reference>
<evidence type="ECO:0000256" key="4">
    <source>
        <dbReference type="ARBA" id="ARBA00022676"/>
    </source>
</evidence>
<comment type="similarity">
    <text evidence="3 12">Belongs to the glycosyltransferase 10 family.</text>
</comment>
<evidence type="ECO:0000256" key="3">
    <source>
        <dbReference type="ARBA" id="ARBA00008919"/>
    </source>
</evidence>
<protein>
    <recommendedName>
        <fullName evidence="12">Fucosyltransferase</fullName>
        <ecNumber evidence="12">2.4.1.-</ecNumber>
    </recommendedName>
</protein>
<dbReference type="FunFam" id="3.40.50.11660:FF:000002">
    <property type="entry name" value="Alpha-(1,3)-fucosyltransferase"/>
    <property type="match status" value="1"/>
</dbReference>
<keyword evidence="8" id="KW-1133">Transmembrane helix</keyword>